<proteinExistence type="predicted"/>
<evidence type="ECO:0000259" key="5">
    <source>
        <dbReference type="Pfam" id="PF13817"/>
    </source>
</evidence>
<dbReference type="AlphaFoldDB" id="A0A256GUR4"/>
<comment type="caution">
    <text evidence="6">The sequence shown here is derived from an EMBL/GenBank/DDBJ whole genome shotgun (WGS) entry which is preliminary data.</text>
</comment>
<evidence type="ECO:0000259" key="3">
    <source>
        <dbReference type="Pfam" id="PF13005"/>
    </source>
</evidence>
<feature type="coiled-coil region" evidence="1">
    <location>
        <begin position="44"/>
        <end position="97"/>
    </location>
</feature>
<keyword evidence="1" id="KW-0175">Coiled coil</keyword>
<name>A0A256GUR4_9HYPH</name>
<dbReference type="PANTHER" id="PTHR33678">
    <property type="entry name" value="BLL1576 PROTEIN"/>
    <property type="match status" value="1"/>
</dbReference>
<dbReference type="GO" id="GO:0003677">
    <property type="term" value="F:DNA binding"/>
    <property type="evidence" value="ECO:0007669"/>
    <property type="project" value="UniProtKB-KW"/>
</dbReference>
<dbReference type="Proteomes" id="UP000216188">
    <property type="component" value="Unassembled WGS sequence"/>
</dbReference>
<feature type="domain" description="Transposase IS66 C-terminal" evidence="5">
    <location>
        <begin position="501"/>
        <end position="538"/>
    </location>
</feature>
<keyword evidence="7" id="KW-1185">Reference proteome</keyword>
<dbReference type="InterPro" id="IPR024463">
    <property type="entry name" value="Transposase_TnpC_homeodom"/>
</dbReference>
<dbReference type="InterPro" id="IPR039552">
    <property type="entry name" value="IS66_C"/>
</dbReference>
<dbReference type="RefSeq" id="WP_094543089.1">
    <property type="nucleotide sequence ID" value="NZ_JBHEEM010000043.1"/>
</dbReference>
<feature type="domain" description="Transposase IS66 central" evidence="2">
    <location>
        <begin position="195"/>
        <end position="494"/>
    </location>
</feature>
<evidence type="ECO:0000313" key="7">
    <source>
        <dbReference type="Proteomes" id="UP000216188"/>
    </source>
</evidence>
<dbReference type="InterPro" id="IPR052344">
    <property type="entry name" value="Transposase-related"/>
</dbReference>
<dbReference type="NCBIfam" id="NF033517">
    <property type="entry name" value="transpos_IS66"/>
    <property type="match status" value="1"/>
</dbReference>
<accession>A0A256GUR4</accession>
<gene>
    <name evidence="6" type="ORF">CEV34_0068</name>
</gene>
<evidence type="ECO:0000256" key="1">
    <source>
        <dbReference type="SAM" id="Coils"/>
    </source>
</evidence>
<evidence type="ECO:0000259" key="2">
    <source>
        <dbReference type="Pfam" id="PF03050"/>
    </source>
</evidence>
<keyword evidence="6" id="KW-0371">Homeobox</keyword>
<dbReference type="PANTHER" id="PTHR33678:SF1">
    <property type="entry name" value="BLL1576 PROTEIN"/>
    <property type="match status" value="1"/>
</dbReference>
<dbReference type="Pfam" id="PF13005">
    <property type="entry name" value="zf-IS66"/>
    <property type="match status" value="1"/>
</dbReference>
<dbReference type="Pfam" id="PF13007">
    <property type="entry name" value="LZ_Tnp_IS66"/>
    <property type="match status" value="1"/>
</dbReference>
<dbReference type="EMBL" id="NNRM01000002">
    <property type="protein sequence ID" value="OYR30917.1"/>
    <property type="molecule type" value="Genomic_DNA"/>
</dbReference>
<organism evidence="6 7">
    <name type="scientific">Brucella pseudogrignonensis</name>
    <dbReference type="NCBI Taxonomy" id="419475"/>
    <lineage>
        <taxon>Bacteria</taxon>
        <taxon>Pseudomonadati</taxon>
        <taxon>Pseudomonadota</taxon>
        <taxon>Alphaproteobacteria</taxon>
        <taxon>Hyphomicrobiales</taxon>
        <taxon>Brucellaceae</taxon>
        <taxon>Brucella/Ochrobactrum group</taxon>
        <taxon>Brucella</taxon>
    </lineage>
</organism>
<reference evidence="6 7" key="1">
    <citation type="submission" date="2017-07" db="EMBL/GenBank/DDBJ databases">
        <title>Phylogenetic study on the rhizospheric bacterium Ochrobactrum sp. A44.</title>
        <authorList>
            <person name="Krzyzanowska D.M."/>
            <person name="Ossowicki A."/>
            <person name="Rajewska M."/>
            <person name="Maciag T."/>
            <person name="Kaczynski Z."/>
            <person name="Czerwicka M."/>
            <person name="Jafra S."/>
        </authorList>
    </citation>
    <scope>NUCLEOTIDE SEQUENCE [LARGE SCALE GENOMIC DNA]</scope>
    <source>
        <strain evidence="6 7">CCUG 30717</strain>
    </source>
</reference>
<evidence type="ECO:0000259" key="4">
    <source>
        <dbReference type="Pfam" id="PF13007"/>
    </source>
</evidence>
<sequence length="555" mass="62378">MRLKPFDLPADLESAYLALLAEHTIIVAKRDVAVAQAANAQAMLSDNDALIAALELKIEKLRRELRGQRSERTARLLDQLELQLEELVMSASEDEAAAQVASAKASSVRSFTRKRPVRKPWPEDIERERVVIAAPTVCACCGGSRLSKLGEDITETLEEVPRRFKVIETVREKFTCRDCEAISQPPAPFHATPRGFIGAQLLATILFDKFGMHIPLNRQSTRFKSEGMDLSTSTLADQLGLGTSALMPLFNLIESHVFAAERLHGDDTTIPIRAKGKCTTGRIWTYVRDDQPFNGQASPAAVYYASGDRRGAHPQKHLARYGGILQTDCYNGFEPIAVAQMKEIPITFAFCHAHARRKFFELADIEKSARDRKRNGRPISPIALEAVRRFDALFDIERQINGLSAEERVKERQKKSKLLFDDMHEWLIKERATLSSSSDVVKAMDYMLKRWEGFARFIADGRICLTNNAAERALRGIALGRRNWTFAGSQRGADRAAIMLTFIITCRLNDVDPKAWLADVFARIADLPVSRLHELLPWQWKKLPEVEKTLAQPAD</sequence>
<dbReference type="InterPro" id="IPR004291">
    <property type="entry name" value="Transposase_IS66_central"/>
</dbReference>
<dbReference type="InterPro" id="IPR024474">
    <property type="entry name" value="Znf_dom_IS66"/>
</dbReference>
<keyword evidence="6" id="KW-0238">DNA-binding</keyword>
<dbReference type="Pfam" id="PF13817">
    <property type="entry name" value="DDE_Tnp_IS66_C"/>
    <property type="match status" value="1"/>
</dbReference>
<feature type="domain" description="Transposase TnpC homeodomain" evidence="4">
    <location>
        <begin position="54"/>
        <end position="130"/>
    </location>
</feature>
<protein>
    <submittedName>
        <fullName evidence="6">Transposase C of IS166 homeodomain protein</fullName>
    </submittedName>
</protein>
<dbReference type="Pfam" id="PF03050">
    <property type="entry name" value="DDE_Tnp_IS66"/>
    <property type="match status" value="1"/>
</dbReference>
<evidence type="ECO:0000313" key="6">
    <source>
        <dbReference type="EMBL" id="OYR30917.1"/>
    </source>
</evidence>
<feature type="domain" description="Transposase IS66 zinc-finger binding" evidence="3">
    <location>
        <begin position="135"/>
        <end position="180"/>
    </location>
</feature>